<dbReference type="Pfam" id="PF00814">
    <property type="entry name" value="TsaD"/>
    <property type="match status" value="1"/>
</dbReference>
<dbReference type="GO" id="GO:0002949">
    <property type="term" value="P:tRNA threonylcarbamoyladenosine modification"/>
    <property type="evidence" value="ECO:0007669"/>
    <property type="project" value="InterPro"/>
</dbReference>
<comment type="caution">
    <text evidence="2">The sequence shown here is derived from an EMBL/GenBank/DDBJ whole genome shotgun (WGS) entry which is preliminary data.</text>
</comment>
<dbReference type="AlphaFoldDB" id="A0A7X2ZC27"/>
<accession>A0A7X2ZC27</accession>
<evidence type="ECO:0000259" key="1">
    <source>
        <dbReference type="Pfam" id="PF00814"/>
    </source>
</evidence>
<organism evidence="2 3">
    <name type="scientific">Paenibacillus validus</name>
    <dbReference type="NCBI Taxonomy" id="44253"/>
    <lineage>
        <taxon>Bacteria</taxon>
        <taxon>Bacillati</taxon>
        <taxon>Bacillota</taxon>
        <taxon>Bacilli</taxon>
        <taxon>Bacillales</taxon>
        <taxon>Paenibacillaceae</taxon>
        <taxon>Paenibacillus</taxon>
    </lineage>
</organism>
<dbReference type="PANTHER" id="PTHR11735">
    <property type="entry name" value="TRNA N6-ADENOSINE THREONYLCARBAMOYLTRANSFERASE"/>
    <property type="match status" value="1"/>
</dbReference>
<dbReference type="EMBL" id="WNZX01000012">
    <property type="protein sequence ID" value="MUG72107.1"/>
    <property type="molecule type" value="Genomic_DNA"/>
</dbReference>
<dbReference type="InterPro" id="IPR043129">
    <property type="entry name" value="ATPase_NBD"/>
</dbReference>
<proteinExistence type="predicted"/>
<dbReference type="RefSeq" id="WP_141334179.1">
    <property type="nucleotide sequence ID" value="NZ_JBDLZV010000001.1"/>
</dbReference>
<sequence>MMTAARQYDDELWMLSVDTSTTSMTTALSRGGEWTGELTSYAERNHSLYLVPTLQKLMAEAGIRPKELSAFAVGVGPGSYTGVRIGVTVAKTFAWTHNLALIGVSTLEAMALGGAYMTATGEQADTGETIVGQGGRLAAMDVVLQQANGQQEKTWVVPMIEARRGQAFAAVYEASPAGWRCVVPDGIRLMAAWMDDLRVQAEADKPVRIIFTGEVGLHRETIQAMANLWSGSVHTTEHGLRARFVAELGRMRWKRGDLEHVHALVPNYTQLAEAEAKLLAQGT</sequence>
<evidence type="ECO:0000313" key="3">
    <source>
        <dbReference type="Proteomes" id="UP000450917"/>
    </source>
</evidence>
<dbReference type="CDD" id="cd24032">
    <property type="entry name" value="ASKHA_NBD_TsaB"/>
    <property type="match status" value="1"/>
</dbReference>
<dbReference type="Proteomes" id="UP000450917">
    <property type="component" value="Unassembled WGS sequence"/>
</dbReference>
<dbReference type="InterPro" id="IPR022496">
    <property type="entry name" value="T6A_TsaB"/>
</dbReference>
<dbReference type="PANTHER" id="PTHR11735:SF11">
    <property type="entry name" value="TRNA THREONYLCARBAMOYLADENOSINE BIOSYNTHESIS PROTEIN TSAB"/>
    <property type="match status" value="1"/>
</dbReference>
<dbReference type="InterPro" id="IPR000905">
    <property type="entry name" value="Gcp-like_dom"/>
</dbReference>
<dbReference type="Gene3D" id="3.30.420.40">
    <property type="match status" value="1"/>
</dbReference>
<reference evidence="2 3" key="1">
    <citation type="submission" date="2019-11" db="EMBL/GenBank/DDBJ databases">
        <title>Draft genome sequences of five Paenibacillus species of dairy origin.</title>
        <authorList>
            <person name="Olajide A.M."/>
            <person name="Chen S."/>
            <person name="Lapointe G."/>
        </authorList>
    </citation>
    <scope>NUCLEOTIDE SEQUENCE [LARGE SCALE GENOMIC DNA]</scope>
    <source>
        <strain evidence="2 3">2CS3</strain>
    </source>
</reference>
<keyword evidence="2" id="KW-0808">Transferase</keyword>
<evidence type="ECO:0000313" key="2">
    <source>
        <dbReference type="EMBL" id="MUG72107.1"/>
    </source>
</evidence>
<dbReference type="GO" id="GO:0016740">
    <property type="term" value="F:transferase activity"/>
    <property type="evidence" value="ECO:0007669"/>
    <property type="project" value="UniProtKB-KW"/>
</dbReference>
<name>A0A7X2ZC27_9BACL</name>
<dbReference type="NCBIfam" id="TIGR03725">
    <property type="entry name" value="T6A_YeaZ"/>
    <property type="match status" value="1"/>
</dbReference>
<gene>
    <name evidence="2" type="primary">tsaB</name>
    <name evidence="2" type="ORF">GNP93_15650</name>
</gene>
<feature type="domain" description="Gcp-like" evidence="1">
    <location>
        <begin position="41"/>
        <end position="116"/>
    </location>
</feature>
<protein>
    <submittedName>
        <fullName evidence="2">tRNA (Adenosine(37)-N6)-threonylcarbamoyltransferase complex dimerization subunit type 1 TsaB</fullName>
    </submittedName>
</protein>
<keyword evidence="3" id="KW-1185">Reference proteome</keyword>
<dbReference type="SUPFAM" id="SSF53067">
    <property type="entry name" value="Actin-like ATPase domain"/>
    <property type="match status" value="2"/>
</dbReference>
<dbReference type="GO" id="GO:0005829">
    <property type="term" value="C:cytosol"/>
    <property type="evidence" value="ECO:0007669"/>
    <property type="project" value="TreeGrafter"/>
</dbReference>